<accession>A0A0W0ZAX8</accession>
<dbReference type="GO" id="GO:0009062">
    <property type="term" value="P:fatty acid catabolic process"/>
    <property type="evidence" value="ECO:0007669"/>
    <property type="project" value="TreeGrafter"/>
</dbReference>
<dbReference type="STRING" id="452.Lspi_0007"/>
<dbReference type="SUPFAM" id="SSF54637">
    <property type="entry name" value="Thioesterase/thiol ester dehydrase-isomerase"/>
    <property type="match status" value="1"/>
</dbReference>
<dbReference type="Pfam" id="PF03061">
    <property type="entry name" value="4HBT"/>
    <property type="match status" value="1"/>
</dbReference>
<proteinExistence type="inferred from homology"/>
<dbReference type="PANTHER" id="PTHR11049">
    <property type="entry name" value="ACYL COENZYME A THIOESTER HYDROLASE"/>
    <property type="match status" value="1"/>
</dbReference>
<comment type="similarity">
    <text evidence="1">Belongs to the acyl coenzyme A hydrolase family.</text>
</comment>
<keyword evidence="6" id="KW-1185">Reference proteome</keyword>
<dbReference type="GO" id="GO:0006637">
    <property type="term" value="P:acyl-CoA metabolic process"/>
    <property type="evidence" value="ECO:0007669"/>
    <property type="project" value="TreeGrafter"/>
</dbReference>
<dbReference type="GO" id="GO:0005829">
    <property type="term" value="C:cytosol"/>
    <property type="evidence" value="ECO:0007669"/>
    <property type="project" value="TreeGrafter"/>
</dbReference>
<feature type="domain" description="HotDog ACOT-type" evidence="4">
    <location>
        <begin position="4"/>
        <end position="116"/>
    </location>
</feature>
<evidence type="ECO:0000313" key="5">
    <source>
        <dbReference type="EMBL" id="KTD66244.1"/>
    </source>
</evidence>
<dbReference type="EMBL" id="LNYX01000001">
    <property type="protein sequence ID" value="KTD66244.1"/>
    <property type="molecule type" value="Genomic_DNA"/>
</dbReference>
<dbReference type="PROSITE" id="PS51770">
    <property type="entry name" value="HOTDOG_ACOT"/>
    <property type="match status" value="1"/>
</dbReference>
<gene>
    <name evidence="5" type="primary">yciA</name>
    <name evidence="5" type="ORF">Lspi_0007</name>
</gene>
<dbReference type="Proteomes" id="UP000054877">
    <property type="component" value="Unassembled WGS sequence"/>
</dbReference>
<dbReference type="PANTHER" id="PTHR11049:SF5">
    <property type="entry name" value="ACYL-COA THIOESTER HYDROLASE YCIA"/>
    <property type="match status" value="1"/>
</dbReference>
<name>A0A0W0ZAX8_LEGSP</name>
<evidence type="ECO:0000313" key="6">
    <source>
        <dbReference type="Proteomes" id="UP000054877"/>
    </source>
</evidence>
<dbReference type="RefSeq" id="WP_058481954.1">
    <property type="nucleotide sequence ID" value="NZ_CAAAII010000002.1"/>
</dbReference>
<dbReference type="OrthoDB" id="9801856at2"/>
<dbReference type="InterPro" id="IPR006683">
    <property type="entry name" value="Thioestr_dom"/>
</dbReference>
<dbReference type="AlphaFoldDB" id="A0A0W0ZAX8"/>
<dbReference type="PATRIC" id="fig|452.5.peg.9"/>
<evidence type="ECO:0000256" key="3">
    <source>
        <dbReference type="PROSITE-ProRule" id="PRU01106"/>
    </source>
</evidence>
<protein>
    <submittedName>
        <fullName evidence="5">Hydrolase</fullName>
    </submittedName>
</protein>
<evidence type="ECO:0000256" key="2">
    <source>
        <dbReference type="ARBA" id="ARBA00022801"/>
    </source>
</evidence>
<evidence type="ECO:0000259" key="4">
    <source>
        <dbReference type="PROSITE" id="PS51770"/>
    </source>
</evidence>
<dbReference type="InterPro" id="IPR033120">
    <property type="entry name" value="HOTDOG_ACOT"/>
</dbReference>
<sequence length="126" mass="13413">MTKPRGEITIQTLAMPADTNANGDIFGGWLVSQMDLAAGVLAKRLARGRVATVAINSMSFLKPVHVGDVVSCHVELIKQGRTSLTISVEVWAMPAVGTQGYRVTEGVFVFVAIDGQGNARKVSDNE</sequence>
<evidence type="ECO:0000256" key="1">
    <source>
        <dbReference type="ARBA" id="ARBA00010458"/>
    </source>
</evidence>
<dbReference type="Gene3D" id="3.10.129.10">
    <property type="entry name" value="Hotdog Thioesterase"/>
    <property type="match status" value="1"/>
</dbReference>
<organism evidence="5 6">
    <name type="scientific">Legionella spiritensis</name>
    <dbReference type="NCBI Taxonomy" id="452"/>
    <lineage>
        <taxon>Bacteria</taxon>
        <taxon>Pseudomonadati</taxon>
        <taxon>Pseudomonadota</taxon>
        <taxon>Gammaproteobacteria</taxon>
        <taxon>Legionellales</taxon>
        <taxon>Legionellaceae</taxon>
        <taxon>Legionella</taxon>
    </lineage>
</organism>
<comment type="caution">
    <text evidence="5">The sequence shown here is derived from an EMBL/GenBank/DDBJ whole genome shotgun (WGS) entry which is preliminary data.</text>
</comment>
<keyword evidence="2 3" id="KW-0378">Hydrolase</keyword>
<dbReference type="CDD" id="cd03442">
    <property type="entry name" value="BFIT_BACH"/>
    <property type="match status" value="1"/>
</dbReference>
<dbReference type="GO" id="GO:0052816">
    <property type="term" value="F:long-chain fatty acyl-CoA hydrolase activity"/>
    <property type="evidence" value="ECO:0007669"/>
    <property type="project" value="TreeGrafter"/>
</dbReference>
<dbReference type="InterPro" id="IPR029069">
    <property type="entry name" value="HotDog_dom_sf"/>
</dbReference>
<reference evidence="5 6" key="1">
    <citation type="submission" date="2015-11" db="EMBL/GenBank/DDBJ databases">
        <title>Genomic analysis of 38 Legionella species identifies large and diverse effector repertoires.</title>
        <authorList>
            <person name="Burstein D."/>
            <person name="Amaro F."/>
            <person name="Zusman T."/>
            <person name="Lifshitz Z."/>
            <person name="Cohen O."/>
            <person name="Gilbert J.A."/>
            <person name="Pupko T."/>
            <person name="Shuman H.A."/>
            <person name="Segal G."/>
        </authorList>
    </citation>
    <scope>NUCLEOTIDE SEQUENCE [LARGE SCALE GENOMIC DNA]</scope>
    <source>
        <strain evidence="5 6">Mt.St.Helens-9</strain>
    </source>
</reference>
<dbReference type="InterPro" id="IPR040170">
    <property type="entry name" value="Cytosol_ACT"/>
</dbReference>